<proteinExistence type="inferred from homology"/>
<keyword evidence="8" id="KW-0862">Zinc</keyword>
<dbReference type="Proteomes" id="UP000470875">
    <property type="component" value="Unassembled WGS sequence"/>
</dbReference>
<comment type="similarity">
    <text evidence="2">Belongs to the FPG family.</text>
</comment>
<dbReference type="PROSITE" id="PS51068">
    <property type="entry name" value="FPG_CAT"/>
    <property type="match status" value="1"/>
</dbReference>
<dbReference type="PANTHER" id="PTHR42697:SF1">
    <property type="entry name" value="ENDONUCLEASE 8"/>
    <property type="match status" value="1"/>
</dbReference>
<evidence type="ECO:0000313" key="19">
    <source>
        <dbReference type="Proteomes" id="UP000470875"/>
    </source>
</evidence>
<dbReference type="InterPro" id="IPR000214">
    <property type="entry name" value="Znf_DNA_glyclase/AP_lyase"/>
</dbReference>
<organism evidence="18 19">
    <name type="scientific">Scrofimicrobium canadense</name>
    <dbReference type="NCBI Taxonomy" id="2652290"/>
    <lineage>
        <taxon>Bacteria</taxon>
        <taxon>Bacillati</taxon>
        <taxon>Actinomycetota</taxon>
        <taxon>Actinomycetes</taxon>
        <taxon>Actinomycetales</taxon>
        <taxon>Actinomycetaceae</taxon>
        <taxon>Scrofimicrobium</taxon>
    </lineage>
</organism>
<dbReference type="Pfam" id="PF01149">
    <property type="entry name" value="Fapy_DNA_glyco"/>
    <property type="match status" value="1"/>
</dbReference>
<evidence type="ECO:0000256" key="8">
    <source>
        <dbReference type="ARBA" id="ARBA00022833"/>
    </source>
</evidence>
<keyword evidence="12" id="KW-0511">Multifunctional enzyme</keyword>
<keyword evidence="10" id="KW-0234">DNA repair</keyword>
<evidence type="ECO:0000256" key="15">
    <source>
        <dbReference type="PROSITE-ProRule" id="PRU00391"/>
    </source>
</evidence>
<sequence>MPEGHSIRRLASAFEQLFLGRRCQVSSPQGRFAAGARLLDGHVMTEVMAHGKHLFLGFGDEPLWLHIHLGLYGAWRFAGPAAGIAAIGAPRKIDPDRAMTGELVEDWQPAQPIGQVRLRLLTSDCVADVTGPNTCEVLGDISSVLGRLGPDPLKNETGDREIFTSAIRSSKRPVGELLLDQKIAAGVGNIFRAEALFRQGIAPGRSGEKVSQKRLNSLWDDLVLLMNRAVLNGHIVTVEPNTEAIDPESEAWYVYHRAGKPCLECNGKVAMKKVHGRTLFWCPRCQR</sequence>
<keyword evidence="13" id="KW-0326">Glycosidase</keyword>
<evidence type="ECO:0000256" key="4">
    <source>
        <dbReference type="ARBA" id="ARBA00022723"/>
    </source>
</evidence>
<dbReference type="Pfam" id="PF06831">
    <property type="entry name" value="H2TH"/>
    <property type="match status" value="1"/>
</dbReference>
<dbReference type="SUPFAM" id="SSF81624">
    <property type="entry name" value="N-terminal domain of MutM-like DNA repair proteins"/>
    <property type="match status" value="1"/>
</dbReference>
<dbReference type="PANTHER" id="PTHR42697">
    <property type="entry name" value="ENDONUCLEASE 8"/>
    <property type="match status" value="1"/>
</dbReference>
<evidence type="ECO:0000256" key="13">
    <source>
        <dbReference type="ARBA" id="ARBA00023295"/>
    </source>
</evidence>
<dbReference type="EMBL" id="VULO01000011">
    <property type="protein sequence ID" value="MSS85012.1"/>
    <property type="molecule type" value="Genomic_DNA"/>
</dbReference>
<keyword evidence="4" id="KW-0479">Metal-binding</keyword>
<evidence type="ECO:0000256" key="14">
    <source>
        <dbReference type="ARBA" id="ARBA00044632"/>
    </source>
</evidence>
<evidence type="ECO:0000256" key="9">
    <source>
        <dbReference type="ARBA" id="ARBA00023125"/>
    </source>
</evidence>
<dbReference type="Pfam" id="PF06827">
    <property type="entry name" value="zf-FPG_IleRS"/>
    <property type="match status" value="1"/>
</dbReference>
<evidence type="ECO:0000256" key="5">
    <source>
        <dbReference type="ARBA" id="ARBA00022763"/>
    </source>
</evidence>
<dbReference type="InterPro" id="IPR015886">
    <property type="entry name" value="H2TH_FPG"/>
</dbReference>
<evidence type="ECO:0000256" key="11">
    <source>
        <dbReference type="ARBA" id="ARBA00023239"/>
    </source>
</evidence>
<dbReference type="GO" id="GO:0003684">
    <property type="term" value="F:damaged DNA binding"/>
    <property type="evidence" value="ECO:0007669"/>
    <property type="project" value="InterPro"/>
</dbReference>
<gene>
    <name evidence="18" type="ORF">FYJ24_09600</name>
</gene>
<dbReference type="Gene3D" id="3.20.190.10">
    <property type="entry name" value="MutM-like, N-terminal"/>
    <property type="match status" value="1"/>
</dbReference>
<keyword evidence="5" id="KW-0227">DNA damage</keyword>
<evidence type="ECO:0000256" key="10">
    <source>
        <dbReference type="ARBA" id="ARBA00023204"/>
    </source>
</evidence>
<dbReference type="GO" id="GO:0140078">
    <property type="term" value="F:class I DNA-(apurinic or apyrimidinic site) endonuclease activity"/>
    <property type="evidence" value="ECO:0007669"/>
    <property type="project" value="UniProtKB-EC"/>
</dbReference>
<dbReference type="CDD" id="cd08970">
    <property type="entry name" value="AcNei1_N"/>
    <property type="match status" value="1"/>
</dbReference>
<dbReference type="PROSITE" id="PS51066">
    <property type="entry name" value="ZF_FPG_2"/>
    <property type="match status" value="1"/>
</dbReference>
<name>A0A6N7W9A3_9ACTO</name>
<evidence type="ECO:0000259" key="17">
    <source>
        <dbReference type="PROSITE" id="PS51068"/>
    </source>
</evidence>
<dbReference type="GO" id="GO:0006284">
    <property type="term" value="P:base-excision repair"/>
    <property type="evidence" value="ECO:0007669"/>
    <property type="project" value="InterPro"/>
</dbReference>
<evidence type="ECO:0000256" key="7">
    <source>
        <dbReference type="ARBA" id="ARBA00022801"/>
    </source>
</evidence>
<dbReference type="EC" id="4.2.99.18" evidence="3"/>
<comment type="cofactor">
    <cofactor evidence="1">
        <name>Zn(2+)</name>
        <dbReference type="ChEBI" id="CHEBI:29105"/>
    </cofactor>
</comment>
<feature type="domain" description="Formamidopyrimidine-DNA glycosylase catalytic" evidence="17">
    <location>
        <begin position="2"/>
        <end position="94"/>
    </location>
</feature>
<evidence type="ECO:0000256" key="2">
    <source>
        <dbReference type="ARBA" id="ARBA00009409"/>
    </source>
</evidence>
<dbReference type="InterPro" id="IPR035937">
    <property type="entry name" value="FPG_N"/>
</dbReference>
<dbReference type="Gene3D" id="1.10.8.50">
    <property type="match status" value="1"/>
</dbReference>
<accession>A0A6N7W9A3</accession>
<keyword evidence="7" id="KW-0378">Hydrolase</keyword>
<dbReference type="GO" id="GO:0008270">
    <property type="term" value="F:zinc ion binding"/>
    <property type="evidence" value="ECO:0007669"/>
    <property type="project" value="UniProtKB-KW"/>
</dbReference>
<keyword evidence="9" id="KW-0238">DNA-binding</keyword>
<keyword evidence="19" id="KW-1185">Reference proteome</keyword>
<protein>
    <recommendedName>
        <fullName evidence="3">DNA-(apurinic or apyrimidinic site) lyase</fullName>
        <ecNumber evidence="3">4.2.99.18</ecNumber>
    </recommendedName>
</protein>
<feature type="domain" description="FPG-type" evidence="16">
    <location>
        <begin position="253"/>
        <end position="287"/>
    </location>
</feature>
<dbReference type="InterPro" id="IPR010979">
    <property type="entry name" value="Ribosomal_uS13-like_H2TH"/>
</dbReference>
<dbReference type="RefSeq" id="WP_154545880.1">
    <property type="nucleotide sequence ID" value="NZ_VULO01000011.1"/>
</dbReference>
<dbReference type="SMART" id="SM00898">
    <property type="entry name" value="Fapy_DNA_glyco"/>
    <property type="match status" value="1"/>
</dbReference>
<dbReference type="InterPro" id="IPR010663">
    <property type="entry name" value="Znf_FPG/IleRS"/>
</dbReference>
<keyword evidence="11" id="KW-0456">Lyase</keyword>
<dbReference type="GO" id="GO:0000703">
    <property type="term" value="F:oxidized pyrimidine nucleobase lesion DNA N-glycosylase activity"/>
    <property type="evidence" value="ECO:0007669"/>
    <property type="project" value="TreeGrafter"/>
</dbReference>
<dbReference type="SUPFAM" id="SSF46946">
    <property type="entry name" value="S13-like H2TH domain"/>
    <property type="match status" value="1"/>
</dbReference>
<dbReference type="SMART" id="SM01232">
    <property type="entry name" value="H2TH"/>
    <property type="match status" value="1"/>
</dbReference>
<evidence type="ECO:0000313" key="18">
    <source>
        <dbReference type="EMBL" id="MSS85012.1"/>
    </source>
</evidence>
<dbReference type="InterPro" id="IPR012319">
    <property type="entry name" value="FPG_cat"/>
</dbReference>
<dbReference type="SUPFAM" id="SSF57716">
    <property type="entry name" value="Glucocorticoid receptor-like (DNA-binding domain)"/>
    <property type="match status" value="1"/>
</dbReference>
<evidence type="ECO:0000256" key="6">
    <source>
        <dbReference type="ARBA" id="ARBA00022771"/>
    </source>
</evidence>
<comment type="caution">
    <text evidence="18">The sequence shown here is derived from an EMBL/GenBank/DDBJ whole genome shotgun (WGS) entry which is preliminary data.</text>
</comment>
<keyword evidence="6 15" id="KW-0863">Zinc-finger</keyword>
<evidence type="ECO:0000256" key="12">
    <source>
        <dbReference type="ARBA" id="ARBA00023268"/>
    </source>
</evidence>
<comment type="catalytic activity">
    <reaction evidence="14">
        <text>2'-deoxyribonucleotide-(2'-deoxyribose 5'-phosphate)-2'-deoxyribonucleotide-DNA = a 3'-end 2'-deoxyribonucleotide-(2,3-dehydro-2,3-deoxyribose 5'-phosphate)-DNA + a 5'-end 5'-phospho-2'-deoxyribonucleoside-DNA + H(+)</text>
        <dbReference type="Rhea" id="RHEA:66592"/>
        <dbReference type="Rhea" id="RHEA-COMP:13180"/>
        <dbReference type="Rhea" id="RHEA-COMP:16897"/>
        <dbReference type="Rhea" id="RHEA-COMP:17067"/>
        <dbReference type="ChEBI" id="CHEBI:15378"/>
        <dbReference type="ChEBI" id="CHEBI:136412"/>
        <dbReference type="ChEBI" id="CHEBI:157695"/>
        <dbReference type="ChEBI" id="CHEBI:167181"/>
        <dbReference type="EC" id="4.2.99.18"/>
    </reaction>
</comment>
<dbReference type="AlphaFoldDB" id="A0A6N7W9A3"/>
<reference evidence="18 19" key="1">
    <citation type="submission" date="2019-08" db="EMBL/GenBank/DDBJ databases">
        <title>In-depth cultivation of the pig gut microbiome towards novel bacterial diversity and tailored functional studies.</title>
        <authorList>
            <person name="Wylensek D."/>
            <person name="Hitch T.C.A."/>
            <person name="Clavel T."/>
        </authorList>
    </citation>
    <scope>NUCLEOTIDE SEQUENCE [LARGE SCALE GENOMIC DNA]</scope>
    <source>
        <strain evidence="18 19">WB03_NA08</strain>
    </source>
</reference>
<dbReference type="PROSITE" id="PS01242">
    <property type="entry name" value="ZF_FPG_1"/>
    <property type="match status" value="1"/>
</dbReference>
<evidence type="ECO:0000256" key="1">
    <source>
        <dbReference type="ARBA" id="ARBA00001947"/>
    </source>
</evidence>
<evidence type="ECO:0000256" key="3">
    <source>
        <dbReference type="ARBA" id="ARBA00012720"/>
    </source>
</evidence>
<evidence type="ECO:0000259" key="16">
    <source>
        <dbReference type="PROSITE" id="PS51066"/>
    </source>
</evidence>
<dbReference type="InterPro" id="IPR015887">
    <property type="entry name" value="DNA_glyclase_Znf_dom_DNA_BS"/>
</dbReference>